<evidence type="ECO:0000313" key="9">
    <source>
        <dbReference type="Proteomes" id="UP001210380"/>
    </source>
</evidence>
<evidence type="ECO:0000256" key="2">
    <source>
        <dbReference type="ARBA" id="ARBA00022448"/>
    </source>
</evidence>
<feature type="transmembrane region" description="Helical" evidence="6">
    <location>
        <begin position="52"/>
        <end position="74"/>
    </location>
</feature>
<dbReference type="EMBL" id="JAQGLA010000072">
    <property type="protein sequence ID" value="MDA3629650.1"/>
    <property type="molecule type" value="Genomic_DNA"/>
</dbReference>
<name>A0ABT4V6R8_9PSEU</name>
<evidence type="ECO:0000256" key="3">
    <source>
        <dbReference type="ARBA" id="ARBA00022692"/>
    </source>
</evidence>
<feature type="transmembrane region" description="Helical" evidence="6">
    <location>
        <begin position="360"/>
        <end position="378"/>
    </location>
</feature>
<keyword evidence="3 6" id="KW-0812">Transmembrane</keyword>
<feature type="transmembrane region" description="Helical" evidence="6">
    <location>
        <begin position="252"/>
        <end position="271"/>
    </location>
</feature>
<dbReference type="Proteomes" id="UP001210380">
    <property type="component" value="Unassembled WGS sequence"/>
</dbReference>
<feature type="transmembrane region" description="Helical" evidence="6">
    <location>
        <begin position="110"/>
        <end position="127"/>
    </location>
</feature>
<evidence type="ECO:0000256" key="5">
    <source>
        <dbReference type="ARBA" id="ARBA00023136"/>
    </source>
</evidence>
<sequence length="445" mass="45166">MAPSLLSIAVLALLFLGAFVPRFSLALAALPAALLVAGLAGVGVDELFGFFPVDFVVLVVGITALFAVVQLSGTTDWLLSRALRPIGNRVALIPLLLFAVGALLTAIGTLPAAVIAIMAPIALGIAAKRGLPPLLLCLTMLNGIMCGLFSPIAVFGASTPRLMSKAGIEVPAHTSLALFLAVLGTGLVLCLAAMLVGRRSIRAARDGAGSPTAPPDRASAEIVGTTGTAVASTAVRERVSDAVGQQSAPGRLAVWGSIAALVVLVVGGAVFKVNLGLLGLTLAVVLQLVLRIEPSAIIRRLPWEIILLIAGVLTYVGLMEHLGAFEQITAALSSATGSPLLSLLAVCLVVGLTSFFASSIAVLATAVPLVAPLVAAGLPPVGAIIAVALSAVLVDVNPLGITGGLLLGSAAPEDRARLFRQLMVYGLCAIVLGPVLAWFVFGWVL</sequence>
<evidence type="ECO:0000256" key="6">
    <source>
        <dbReference type="SAM" id="Phobius"/>
    </source>
</evidence>
<keyword evidence="9" id="KW-1185">Reference proteome</keyword>
<feature type="transmembrane region" description="Helical" evidence="6">
    <location>
        <begin position="277"/>
        <end position="294"/>
    </location>
</feature>
<feature type="transmembrane region" description="Helical" evidence="6">
    <location>
        <begin position="422"/>
        <end position="444"/>
    </location>
</feature>
<dbReference type="Pfam" id="PF03600">
    <property type="entry name" value="CitMHS"/>
    <property type="match status" value="1"/>
</dbReference>
<feature type="transmembrane region" description="Helical" evidence="6">
    <location>
        <begin position="134"/>
        <end position="156"/>
    </location>
</feature>
<reference evidence="8 9" key="1">
    <citation type="submission" date="2022-11" db="EMBL/GenBank/DDBJ databases">
        <title>Draft genome sequence of Saccharopolyspora sp. WRP15-2 isolated from rhizosphere soils of wild rice in Thailand.</title>
        <authorList>
            <person name="Duangmal K."/>
            <person name="Kammanee S."/>
            <person name="Muangham S."/>
        </authorList>
    </citation>
    <scope>NUCLEOTIDE SEQUENCE [LARGE SCALE GENOMIC DNA]</scope>
    <source>
        <strain evidence="8 9">WRP15-2</strain>
    </source>
</reference>
<keyword evidence="5 6" id="KW-0472">Membrane</keyword>
<evidence type="ECO:0000313" key="8">
    <source>
        <dbReference type="EMBL" id="MDA3629650.1"/>
    </source>
</evidence>
<accession>A0ABT4V6R8</accession>
<protein>
    <submittedName>
        <fullName evidence="8">SLC13 family permease</fullName>
    </submittedName>
</protein>
<feature type="transmembrane region" description="Helical" evidence="6">
    <location>
        <begin position="301"/>
        <end position="318"/>
    </location>
</feature>
<comment type="caution">
    <text evidence="8">The sequence shown here is derived from an EMBL/GenBank/DDBJ whole genome shotgun (WGS) entry which is preliminary data.</text>
</comment>
<keyword evidence="2" id="KW-0813">Transport</keyword>
<comment type="subcellular location">
    <subcellularLocation>
        <location evidence="1">Membrane</location>
        <topology evidence="1">Multi-pass membrane protein</topology>
    </subcellularLocation>
</comment>
<evidence type="ECO:0000256" key="1">
    <source>
        <dbReference type="ARBA" id="ARBA00004141"/>
    </source>
</evidence>
<evidence type="ECO:0000256" key="4">
    <source>
        <dbReference type="ARBA" id="ARBA00022989"/>
    </source>
</evidence>
<feature type="transmembrane region" description="Helical" evidence="6">
    <location>
        <begin position="176"/>
        <end position="196"/>
    </location>
</feature>
<feature type="transmembrane region" description="Helical" evidence="6">
    <location>
        <begin position="384"/>
        <end position="410"/>
    </location>
</feature>
<gene>
    <name evidence="8" type="ORF">OU415_29770</name>
</gene>
<keyword evidence="4 6" id="KW-1133">Transmembrane helix</keyword>
<proteinExistence type="predicted"/>
<feature type="domain" description="Citrate transporter-like" evidence="7">
    <location>
        <begin position="23"/>
        <end position="386"/>
    </location>
</feature>
<feature type="transmembrane region" description="Helical" evidence="6">
    <location>
        <begin position="330"/>
        <end position="353"/>
    </location>
</feature>
<organism evidence="8 9">
    <name type="scientific">Saccharopolyspora oryzae</name>
    <dbReference type="NCBI Taxonomy" id="2997343"/>
    <lineage>
        <taxon>Bacteria</taxon>
        <taxon>Bacillati</taxon>
        <taxon>Actinomycetota</taxon>
        <taxon>Actinomycetes</taxon>
        <taxon>Pseudonocardiales</taxon>
        <taxon>Pseudonocardiaceae</taxon>
        <taxon>Saccharopolyspora</taxon>
    </lineage>
</organism>
<dbReference type="RefSeq" id="WP_270952694.1">
    <property type="nucleotide sequence ID" value="NZ_JAQGLA010000072.1"/>
</dbReference>
<evidence type="ECO:0000259" key="7">
    <source>
        <dbReference type="Pfam" id="PF03600"/>
    </source>
</evidence>
<dbReference type="InterPro" id="IPR004680">
    <property type="entry name" value="Cit_transptr-like_dom"/>
</dbReference>